<accession>A0A915JKP1</accession>
<evidence type="ECO:0000313" key="1">
    <source>
        <dbReference type="Proteomes" id="UP000887565"/>
    </source>
</evidence>
<dbReference type="WBParaSite" id="nRc.2.0.1.t26642-RA">
    <property type="protein sequence ID" value="nRc.2.0.1.t26642-RA"/>
    <property type="gene ID" value="nRc.2.0.1.g26642"/>
</dbReference>
<protein>
    <submittedName>
        <fullName evidence="2">Uncharacterized protein</fullName>
    </submittedName>
</protein>
<keyword evidence="1" id="KW-1185">Reference proteome</keyword>
<dbReference type="AlphaFoldDB" id="A0A915JKP1"/>
<sequence>MILLDERLQGEKFWISFPILYYRGVVVVAGRSCTIGRYLVLSAFAPFMKPKLVPPWNMYKFTEAFCRKIAPKISVKALSFKIFRSSPHLSNQPSQNSPIIKDACYELPIHYRVLRGRILTQPSLDHEEAGLGLDLISKTDVESPRAGFIKKT</sequence>
<organism evidence="1 2">
    <name type="scientific">Romanomermis culicivorax</name>
    <name type="common">Nematode worm</name>
    <dbReference type="NCBI Taxonomy" id="13658"/>
    <lineage>
        <taxon>Eukaryota</taxon>
        <taxon>Metazoa</taxon>
        <taxon>Ecdysozoa</taxon>
        <taxon>Nematoda</taxon>
        <taxon>Enoplea</taxon>
        <taxon>Dorylaimia</taxon>
        <taxon>Mermithida</taxon>
        <taxon>Mermithoidea</taxon>
        <taxon>Mermithidae</taxon>
        <taxon>Romanomermis</taxon>
    </lineage>
</organism>
<reference evidence="2" key="1">
    <citation type="submission" date="2022-11" db="UniProtKB">
        <authorList>
            <consortium name="WormBaseParasite"/>
        </authorList>
    </citation>
    <scope>IDENTIFICATION</scope>
</reference>
<dbReference type="Proteomes" id="UP000887565">
    <property type="component" value="Unplaced"/>
</dbReference>
<proteinExistence type="predicted"/>
<name>A0A915JKP1_ROMCU</name>
<evidence type="ECO:0000313" key="2">
    <source>
        <dbReference type="WBParaSite" id="nRc.2.0.1.t26642-RA"/>
    </source>
</evidence>